<dbReference type="GO" id="GO:0016646">
    <property type="term" value="F:oxidoreductase activity, acting on the CH-NH group of donors, NAD or NADP as acceptor"/>
    <property type="evidence" value="ECO:0007669"/>
    <property type="project" value="TreeGrafter"/>
</dbReference>
<evidence type="ECO:0000313" key="2">
    <source>
        <dbReference type="EMBL" id="STX10920.1"/>
    </source>
</evidence>
<dbReference type="EMBL" id="SNZG01000004">
    <property type="protein sequence ID" value="TDR42161.1"/>
    <property type="molecule type" value="Genomic_DNA"/>
</dbReference>
<dbReference type="EMBL" id="UGNP01000001">
    <property type="protein sequence ID" value="STX10920.1"/>
    <property type="molecule type" value="Genomic_DNA"/>
</dbReference>
<reference evidence="2 4" key="1">
    <citation type="submission" date="2018-06" db="EMBL/GenBank/DDBJ databases">
        <authorList>
            <consortium name="Pathogen Informatics"/>
            <person name="Doyle S."/>
        </authorList>
    </citation>
    <scope>NUCLEOTIDE SEQUENCE [LARGE SCALE GENOMIC DNA]</scope>
    <source>
        <strain evidence="2 4">NCTC10597</strain>
    </source>
</reference>
<dbReference type="SUPFAM" id="SSF51735">
    <property type="entry name" value="NAD(P)-binding Rossmann-fold domains"/>
    <property type="match status" value="1"/>
</dbReference>
<dbReference type="Gene3D" id="3.40.50.720">
    <property type="entry name" value="NAD(P)-binding Rossmann-like Domain"/>
    <property type="match status" value="1"/>
</dbReference>
<proteinExistence type="predicted"/>
<protein>
    <submittedName>
        <fullName evidence="2">NADH-flavin reductase</fullName>
    </submittedName>
</protein>
<evidence type="ECO:0000259" key="1">
    <source>
        <dbReference type="Pfam" id="PF13460"/>
    </source>
</evidence>
<gene>
    <name evidence="3" type="ORF">DFR61_10451</name>
    <name evidence="2" type="ORF">NCTC10597_02712</name>
</gene>
<organism evidence="2 4">
    <name type="scientific">Kurthia zopfii</name>
    <dbReference type="NCBI Taxonomy" id="1650"/>
    <lineage>
        <taxon>Bacteria</taxon>
        <taxon>Bacillati</taxon>
        <taxon>Bacillota</taxon>
        <taxon>Bacilli</taxon>
        <taxon>Bacillales</taxon>
        <taxon>Caryophanaceae</taxon>
        <taxon>Kurthia</taxon>
    </lineage>
</organism>
<feature type="domain" description="NAD(P)-binding" evidence="1">
    <location>
        <begin position="7"/>
        <end position="191"/>
    </location>
</feature>
<evidence type="ECO:0000313" key="4">
    <source>
        <dbReference type="Proteomes" id="UP000254330"/>
    </source>
</evidence>
<reference evidence="3 5" key="2">
    <citation type="submission" date="2019-03" db="EMBL/GenBank/DDBJ databases">
        <title>Genomic Encyclopedia of Type Strains, Phase IV (KMG-IV): sequencing the most valuable type-strain genomes for metagenomic binning, comparative biology and taxonomic classification.</title>
        <authorList>
            <person name="Goeker M."/>
        </authorList>
    </citation>
    <scope>NUCLEOTIDE SEQUENCE [LARGE SCALE GENOMIC DNA]</scope>
    <source>
        <strain evidence="3 5">DSM 20580</strain>
    </source>
</reference>
<sequence>MKIAVIGATGKAGQKIVAEALLNKFDVTAIVRDASKLQVEIPAIEKEVLSLTSEDLNQFDVVINAFGAPFGHEELHVVVGKHLIDILNGSSTRLIVVGGAGSLFVDEAKTIKVVDTPDFPAEFVPTASNQAANLEDLKASSINWTFVSPSAFFDAEGARTGEFVLGEDHLLVNANGDSYISYADFAIALINEAMNGQFIQKRFTVGSK</sequence>
<dbReference type="InterPro" id="IPR051606">
    <property type="entry name" value="Polyketide_Oxido-like"/>
</dbReference>
<dbReference type="CDD" id="cd05244">
    <property type="entry name" value="BVR-B_like_SDR_a"/>
    <property type="match status" value="1"/>
</dbReference>
<dbReference type="AlphaFoldDB" id="A0A2U3AFH1"/>
<dbReference type="Proteomes" id="UP000254330">
    <property type="component" value="Unassembled WGS sequence"/>
</dbReference>
<dbReference type="PANTHER" id="PTHR43355">
    <property type="entry name" value="FLAVIN REDUCTASE (NADPH)"/>
    <property type="match status" value="1"/>
</dbReference>
<comment type="caution">
    <text evidence="2">The sequence shown here is derived from an EMBL/GenBank/DDBJ whole genome shotgun (WGS) entry which is preliminary data.</text>
</comment>
<dbReference type="Pfam" id="PF13460">
    <property type="entry name" value="NAD_binding_10"/>
    <property type="match status" value="1"/>
</dbReference>
<accession>A0A2U3AFH1</accession>
<dbReference type="PANTHER" id="PTHR43355:SF2">
    <property type="entry name" value="FLAVIN REDUCTASE (NADPH)"/>
    <property type="match status" value="1"/>
</dbReference>
<dbReference type="Proteomes" id="UP000294641">
    <property type="component" value="Unassembled WGS sequence"/>
</dbReference>
<keyword evidence="5" id="KW-1185">Reference proteome</keyword>
<evidence type="ECO:0000313" key="5">
    <source>
        <dbReference type="Proteomes" id="UP000294641"/>
    </source>
</evidence>
<dbReference type="RefSeq" id="WP_109348817.1">
    <property type="nucleotide sequence ID" value="NZ_BJUE01000002.1"/>
</dbReference>
<dbReference type="InterPro" id="IPR016040">
    <property type="entry name" value="NAD(P)-bd_dom"/>
</dbReference>
<name>A0A2U3AFH1_9BACL</name>
<dbReference type="InterPro" id="IPR036291">
    <property type="entry name" value="NAD(P)-bd_dom_sf"/>
</dbReference>
<evidence type="ECO:0000313" key="3">
    <source>
        <dbReference type="EMBL" id="TDR42161.1"/>
    </source>
</evidence>
<dbReference type="OrthoDB" id="9785372at2"/>